<comment type="caution">
    <text evidence="2">The sequence shown here is derived from an EMBL/GenBank/DDBJ whole genome shotgun (WGS) entry which is preliminary data.</text>
</comment>
<evidence type="ECO:0000313" key="3">
    <source>
        <dbReference type="Proteomes" id="UP001321453"/>
    </source>
</evidence>
<dbReference type="RefSeq" id="WP_289448257.1">
    <property type="nucleotide sequence ID" value="NZ_JAUCGR010000004.1"/>
</dbReference>
<gene>
    <name evidence="2" type="ORF">QRT05_14100</name>
</gene>
<evidence type="ECO:0000256" key="1">
    <source>
        <dbReference type="SAM" id="Phobius"/>
    </source>
</evidence>
<keyword evidence="1" id="KW-1133">Transmembrane helix</keyword>
<dbReference type="Proteomes" id="UP001321453">
    <property type="component" value="Unassembled WGS sequence"/>
</dbReference>
<organism evidence="2 3">
    <name type="scientific">Cellulomonas edaphi</name>
    <dbReference type="NCBI Taxonomy" id="3053468"/>
    <lineage>
        <taxon>Bacteria</taxon>
        <taxon>Bacillati</taxon>
        <taxon>Actinomycetota</taxon>
        <taxon>Actinomycetes</taxon>
        <taxon>Micrococcales</taxon>
        <taxon>Cellulomonadaceae</taxon>
        <taxon>Cellulomonas</taxon>
    </lineage>
</organism>
<keyword evidence="1" id="KW-0812">Transmembrane</keyword>
<proteinExistence type="predicted"/>
<keyword evidence="1" id="KW-0472">Membrane</keyword>
<accession>A0ABT7SA20</accession>
<dbReference type="EMBL" id="JAUCGR010000004">
    <property type="protein sequence ID" value="MDM7832470.1"/>
    <property type="molecule type" value="Genomic_DNA"/>
</dbReference>
<feature type="transmembrane region" description="Helical" evidence="1">
    <location>
        <begin position="47"/>
        <end position="66"/>
    </location>
</feature>
<protein>
    <recommendedName>
        <fullName evidence="4">DUF4244 domain-containing protein</fullName>
    </recommendedName>
</protein>
<evidence type="ECO:0008006" key="4">
    <source>
        <dbReference type="Google" id="ProtNLM"/>
    </source>
</evidence>
<keyword evidence="3" id="KW-1185">Reference proteome</keyword>
<evidence type="ECO:0000313" key="2">
    <source>
        <dbReference type="EMBL" id="MDM7832470.1"/>
    </source>
</evidence>
<reference evidence="2 3" key="1">
    <citation type="submission" date="2023-06" db="EMBL/GenBank/DDBJ databases">
        <title>Cellulomonas sp. MW9 Whole genome sequence.</title>
        <authorList>
            <person name="Park S."/>
        </authorList>
    </citation>
    <scope>NUCLEOTIDE SEQUENCE [LARGE SCALE GENOMIC DNA]</scope>
    <source>
        <strain evidence="2 3">MW9</strain>
    </source>
</reference>
<name>A0ABT7SA20_9CELL</name>
<sequence>MATQTTTPPPQGRLARLRPHALAATAWVTLTHRLHALRDDDRGDVPGWVLVTLMTAGLVTVLWALAKTTLGDVFSDALSDVAP</sequence>